<reference evidence="2" key="1">
    <citation type="journal article" date="2022" name="Int. J. Mol. Sci.">
        <title>Draft Genome of Tanacetum Coccineum: Genomic Comparison of Closely Related Tanacetum-Family Plants.</title>
        <authorList>
            <person name="Yamashiro T."/>
            <person name="Shiraishi A."/>
            <person name="Nakayama K."/>
            <person name="Satake H."/>
        </authorList>
    </citation>
    <scope>NUCLEOTIDE SEQUENCE</scope>
</reference>
<proteinExistence type="predicted"/>
<keyword evidence="3" id="KW-1185">Reference proteome</keyword>
<dbReference type="CDD" id="cd01647">
    <property type="entry name" value="RT_LTR"/>
    <property type="match status" value="1"/>
</dbReference>
<dbReference type="PANTHER" id="PTHR48475:SF2">
    <property type="entry name" value="RIBONUCLEASE H"/>
    <property type="match status" value="1"/>
</dbReference>
<dbReference type="Proteomes" id="UP001151760">
    <property type="component" value="Unassembled WGS sequence"/>
</dbReference>
<keyword evidence="2" id="KW-0808">Transferase</keyword>
<accession>A0ABQ5GKP7</accession>
<organism evidence="2 3">
    <name type="scientific">Tanacetum coccineum</name>
    <dbReference type="NCBI Taxonomy" id="301880"/>
    <lineage>
        <taxon>Eukaryota</taxon>
        <taxon>Viridiplantae</taxon>
        <taxon>Streptophyta</taxon>
        <taxon>Embryophyta</taxon>
        <taxon>Tracheophyta</taxon>
        <taxon>Spermatophyta</taxon>
        <taxon>Magnoliopsida</taxon>
        <taxon>eudicotyledons</taxon>
        <taxon>Gunneridae</taxon>
        <taxon>Pentapetalae</taxon>
        <taxon>asterids</taxon>
        <taxon>campanulids</taxon>
        <taxon>Asterales</taxon>
        <taxon>Asteraceae</taxon>
        <taxon>Asteroideae</taxon>
        <taxon>Anthemideae</taxon>
        <taxon>Anthemidinae</taxon>
        <taxon>Tanacetum</taxon>
    </lineage>
</organism>
<dbReference type="PANTHER" id="PTHR48475">
    <property type="entry name" value="RIBONUCLEASE H"/>
    <property type="match status" value="1"/>
</dbReference>
<dbReference type="InterPro" id="IPR043502">
    <property type="entry name" value="DNA/RNA_pol_sf"/>
</dbReference>
<dbReference type="InterPro" id="IPR002156">
    <property type="entry name" value="RNaseH_domain"/>
</dbReference>
<keyword evidence="2" id="KW-0548">Nucleotidyltransferase</keyword>
<dbReference type="EMBL" id="BQNB010018591">
    <property type="protein sequence ID" value="GJT76060.1"/>
    <property type="molecule type" value="Genomic_DNA"/>
</dbReference>
<sequence length="552" mass="62231">MYGGHQPSNNSRGNLPPNGMHLSYNAPPFIPNSIQLSSVQIPTHVNPWHSYAEMGNACSLPYVHLCLKDSARIWWNGQKADNGLVEFLSTDLPTTYKGLMEKTYTWIEAKEVATNGVPNDHRDSFDRPISNLSTSPREILATEKLKHHIEEAVKSGQLTHLLKGIKKGKAKASDAQLSEWNKGDKDTTLVNAPILMINKETYASIRSLRVNSKVPLVDFSGEHSWPLEEVPLEIIIREGPFTRTEVLNFVIVRFNSLHNLLLGRTAMQKIVNQKVESLLRFRLKCFLDVYKGYHQIQMAEGDEDNTTFFTGKGVFCYTKMPFRLKNARATYQRLIDKVFNNQIGRNLEAYVDDMLNPKKCCFGIEEGPFLGHLITKKGIKPDPLKFKVISNLPSPKTLKEIQILNGKLAYLSRFLSKGEALIMYLATSMESISAILLAERGKRQVRIYFVLAGFLSKMPSVEGKDTKTKRCETPNKESNLEDTWKLYTDRASSSDGSGAGLMLVSPEGKEYTYALRFEFETTNNEAEYEALLAGLQIAVDMKVKDLSIFVDS</sequence>
<evidence type="ECO:0000259" key="1">
    <source>
        <dbReference type="PROSITE" id="PS50879"/>
    </source>
</evidence>
<evidence type="ECO:0000313" key="3">
    <source>
        <dbReference type="Proteomes" id="UP001151760"/>
    </source>
</evidence>
<dbReference type="Gene3D" id="3.30.420.10">
    <property type="entry name" value="Ribonuclease H-like superfamily/Ribonuclease H"/>
    <property type="match status" value="1"/>
</dbReference>
<protein>
    <submittedName>
        <fullName evidence="2">Reverse transcriptase domain-containing protein</fullName>
    </submittedName>
</protein>
<dbReference type="PROSITE" id="PS50879">
    <property type="entry name" value="RNASE_H_1"/>
    <property type="match status" value="1"/>
</dbReference>
<evidence type="ECO:0000313" key="2">
    <source>
        <dbReference type="EMBL" id="GJT76060.1"/>
    </source>
</evidence>
<dbReference type="GO" id="GO:0003964">
    <property type="term" value="F:RNA-directed DNA polymerase activity"/>
    <property type="evidence" value="ECO:0007669"/>
    <property type="project" value="UniProtKB-KW"/>
</dbReference>
<dbReference type="Pfam" id="PF13456">
    <property type="entry name" value="RVT_3"/>
    <property type="match status" value="1"/>
</dbReference>
<dbReference type="InterPro" id="IPR000477">
    <property type="entry name" value="RT_dom"/>
</dbReference>
<dbReference type="Gene3D" id="3.10.10.10">
    <property type="entry name" value="HIV Type 1 Reverse Transcriptase, subunit A, domain 1"/>
    <property type="match status" value="1"/>
</dbReference>
<name>A0ABQ5GKP7_9ASTR</name>
<dbReference type="InterPro" id="IPR043128">
    <property type="entry name" value="Rev_trsase/Diguanyl_cyclase"/>
</dbReference>
<dbReference type="InterPro" id="IPR036397">
    <property type="entry name" value="RNaseH_sf"/>
</dbReference>
<keyword evidence="2" id="KW-0695">RNA-directed DNA polymerase</keyword>
<feature type="domain" description="RNase H type-1" evidence="1">
    <location>
        <begin position="480"/>
        <end position="552"/>
    </location>
</feature>
<dbReference type="SUPFAM" id="SSF56672">
    <property type="entry name" value="DNA/RNA polymerases"/>
    <property type="match status" value="1"/>
</dbReference>
<dbReference type="Gene3D" id="3.30.70.270">
    <property type="match status" value="1"/>
</dbReference>
<reference evidence="2" key="2">
    <citation type="submission" date="2022-01" db="EMBL/GenBank/DDBJ databases">
        <authorList>
            <person name="Yamashiro T."/>
            <person name="Shiraishi A."/>
            <person name="Satake H."/>
            <person name="Nakayama K."/>
        </authorList>
    </citation>
    <scope>NUCLEOTIDE SEQUENCE</scope>
</reference>
<gene>
    <name evidence="2" type="ORF">Tco_1042785</name>
</gene>
<dbReference type="Pfam" id="PF00078">
    <property type="entry name" value="RVT_1"/>
    <property type="match status" value="1"/>
</dbReference>
<comment type="caution">
    <text evidence="2">The sequence shown here is derived from an EMBL/GenBank/DDBJ whole genome shotgun (WGS) entry which is preliminary data.</text>
</comment>